<protein>
    <submittedName>
        <fullName evidence="1">Uncharacterized protein</fullName>
    </submittedName>
</protein>
<dbReference type="AlphaFoldDB" id="A0A9P0TB86"/>
<organism evidence="1 2">
    <name type="scientific">Pieris brassicae</name>
    <name type="common">White butterfly</name>
    <name type="synonym">Large white butterfly</name>
    <dbReference type="NCBI Taxonomy" id="7116"/>
    <lineage>
        <taxon>Eukaryota</taxon>
        <taxon>Metazoa</taxon>
        <taxon>Ecdysozoa</taxon>
        <taxon>Arthropoda</taxon>
        <taxon>Hexapoda</taxon>
        <taxon>Insecta</taxon>
        <taxon>Pterygota</taxon>
        <taxon>Neoptera</taxon>
        <taxon>Endopterygota</taxon>
        <taxon>Lepidoptera</taxon>
        <taxon>Glossata</taxon>
        <taxon>Ditrysia</taxon>
        <taxon>Papilionoidea</taxon>
        <taxon>Pieridae</taxon>
        <taxon>Pierinae</taxon>
        <taxon>Pieris</taxon>
    </lineage>
</organism>
<dbReference type="Proteomes" id="UP001152562">
    <property type="component" value="Unassembled WGS sequence"/>
</dbReference>
<name>A0A9P0TB86_PIEBR</name>
<sequence length="117" mass="13428">MSKCKSRVEGYKIHDPSVAMNAILSIALIRRAGGQWPPNANGMIRAERQRLAVLFVFQLESKYRYVDGSGDGLRRPGRLYRFYQLKPHFTNRTVMIKYIQVIISLLDMSLSINLVLV</sequence>
<keyword evidence="2" id="KW-1185">Reference proteome</keyword>
<evidence type="ECO:0000313" key="2">
    <source>
        <dbReference type="Proteomes" id="UP001152562"/>
    </source>
</evidence>
<reference evidence="1" key="1">
    <citation type="submission" date="2022-05" db="EMBL/GenBank/DDBJ databases">
        <authorList>
            <person name="Okamura Y."/>
        </authorList>
    </citation>
    <scope>NUCLEOTIDE SEQUENCE</scope>
</reference>
<proteinExistence type="predicted"/>
<comment type="caution">
    <text evidence="1">The sequence shown here is derived from an EMBL/GenBank/DDBJ whole genome shotgun (WGS) entry which is preliminary data.</text>
</comment>
<evidence type="ECO:0000313" key="1">
    <source>
        <dbReference type="EMBL" id="CAH4028957.1"/>
    </source>
</evidence>
<dbReference type="EMBL" id="CALOZG010000005">
    <property type="protein sequence ID" value="CAH4028957.1"/>
    <property type="molecule type" value="Genomic_DNA"/>
</dbReference>
<accession>A0A9P0TB86</accession>
<gene>
    <name evidence="1" type="ORF">PIBRA_LOCUS5748</name>
</gene>